<dbReference type="InterPro" id="IPR003439">
    <property type="entry name" value="ABC_transporter-like_ATP-bd"/>
</dbReference>
<dbReference type="PANTHER" id="PTHR43023">
    <property type="entry name" value="PROTEIN TRIGALACTOSYLDIACYLGLYCEROL 3, CHLOROPLASTIC"/>
    <property type="match status" value="1"/>
</dbReference>
<gene>
    <name evidence="4" type="ORF">E4P47_05390</name>
</gene>
<dbReference type="Gene3D" id="3.40.50.300">
    <property type="entry name" value="P-loop containing nucleotide triphosphate hydrolases"/>
    <property type="match status" value="1"/>
</dbReference>
<evidence type="ECO:0000313" key="5">
    <source>
        <dbReference type="Proteomes" id="UP000297225"/>
    </source>
</evidence>
<dbReference type="GO" id="GO:0016887">
    <property type="term" value="F:ATP hydrolysis activity"/>
    <property type="evidence" value="ECO:0007669"/>
    <property type="project" value="InterPro"/>
</dbReference>
<reference evidence="4 5" key="1">
    <citation type="submission" date="2019-03" db="EMBL/GenBank/DDBJ databases">
        <title>Porphyromonas levii Isolated from the Uterus of Dairy Cows.</title>
        <authorList>
            <person name="Francis A.M."/>
        </authorList>
    </citation>
    <scope>NUCLEOTIDE SEQUENCE [LARGE SCALE GENOMIC DNA]</scope>
    <source>
        <strain evidence="4 5">AF5678</strain>
    </source>
</reference>
<dbReference type="GeneID" id="66797185"/>
<dbReference type="InterPro" id="IPR027417">
    <property type="entry name" value="P-loop_NTPase"/>
</dbReference>
<name>A0A4Y8WR13_9PORP</name>
<evidence type="ECO:0000256" key="2">
    <source>
        <dbReference type="ARBA" id="ARBA00022741"/>
    </source>
</evidence>
<organism evidence="4 5">
    <name type="scientific">Porphyromonas levii</name>
    <dbReference type="NCBI Taxonomy" id="28114"/>
    <lineage>
        <taxon>Bacteria</taxon>
        <taxon>Pseudomonadati</taxon>
        <taxon>Bacteroidota</taxon>
        <taxon>Bacteroidia</taxon>
        <taxon>Bacteroidales</taxon>
        <taxon>Porphyromonadaceae</taxon>
        <taxon>Porphyromonas</taxon>
    </lineage>
</organism>
<dbReference type="PROSITE" id="PS50893">
    <property type="entry name" value="ABC_TRANSPORTER_2"/>
    <property type="match status" value="1"/>
</dbReference>
<protein>
    <submittedName>
        <fullName evidence="4">ATP-binding cassette domain-containing protein</fullName>
    </submittedName>
</protein>
<dbReference type="OrthoDB" id="9802264at2"/>
<keyword evidence="2" id="KW-0547">Nucleotide-binding</keyword>
<dbReference type="Pfam" id="PF00005">
    <property type="entry name" value="ABC_tran"/>
    <property type="match status" value="1"/>
</dbReference>
<dbReference type="RefSeq" id="WP_134849589.1">
    <property type="nucleotide sequence ID" value="NZ_CP197400.1"/>
</dbReference>
<sequence>MIEVHNLHKSFGEKEVLKGVNTTFKPGECSLIIGKSGVGKTVLMKCVVGLETPTSGEVLYDGRDLHQMSPRETRKLRQEVGMLFQNSALFDSMNVFENVLYPLDMFSKMKRGMRLDRAKECLRRVQLYDARYKYPGEISGGMKKRVAIARAIALGPKYLFCDEPSSGLDPETSKLIDQLLKEITREGMITTIVNTHDMNSVANIGDHVLFVNGGNIWWEGKGTEIENSGDEVLKNFVFISKL</sequence>
<keyword evidence="3 4" id="KW-0067">ATP-binding</keyword>
<dbReference type="SMART" id="SM00382">
    <property type="entry name" value="AAA"/>
    <property type="match status" value="1"/>
</dbReference>
<dbReference type="InterPro" id="IPR003593">
    <property type="entry name" value="AAA+_ATPase"/>
</dbReference>
<evidence type="ECO:0000256" key="3">
    <source>
        <dbReference type="ARBA" id="ARBA00022840"/>
    </source>
</evidence>
<dbReference type="PROSITE" id="PS00211">
    <property type="entry name" value="ABC_TRANSPORTER_1"/>
    <property type="match status" value="1"/>
</dbReference>
<dbReference type="PANTHER" id="PTHR43023:SF6">
    <property type="entry name" value="INTERMEMBRANE PHOSPHOLIPID TRANSPORT SYSTEM ATP-BINDING PROTEIN MLAF"/>
    <property type="match status" value="1"/>
</dbReference>
<dbReference type="EMBL" id="SPNC01000069">
    <property type="protein sequence ID" value="TFH95039.1"/>
    <property type="molecule type" value="Genomic_DNA"/>
</dbReference>
<evidence type="ECO:0000256" key="1">
    <source>
        <dbReference type="ARBA" id="ARBA00022448"/>
    </source>
</evidence>
<keyword evidence="5" id="KW-1185">Reference proteome</keyword>
<dbReference type="STRING" id="1122973.GCA_000379925_00769"/>
<keyword evidence="1" id="KW-0813">Transport</keyword>
<accession>A0A4Y8WR13</accession>
<dbReference type="Proteomes" id="UP000297225">
    <property type="component" value="Unassembled WGS sequence"/>
</dbReference>
<comment type="caution">
    <text evidence="4">The sequence shown here is derived from an EMBL/GenBank/DDBJ whole genome shotgun (WGS) entry which is preliminary data.</text>
</comment>
<dbReference type="GO" id="GO:0005524">
    <property type="term" value="F:ATP binding"/>
    <property type="evidence" value="ECO:0007669"/>
    <property type="project" value="UniProtKB-KW"/>
</dbReference>
<dbReference type="AlphaFoldDB" id="A0A4Y8WR13"/>
<dbReference type="SUPFAM" id="SSF52540">
    <property type="entry name" value="P-loop containing nucleoside triphosphate hydrolases"/>
    <property type="match status" value="1"/>
</dbReference>
<evidence type="ECO:0000313" key="4">
    <source>
        <dbReference type="EMBL" id="TFH95039.1"/>
    </source>
</evidence>
<dbReference type="InterPro" id="IPR017871">
    <property type="entry name" value="ABC_transporter-like_CS"/>
</dbReference>
<proteinExistence type="predicted"/>